<organism evidence="2 3">
    <name type="scientific">Periplaneta americana</name>
    <name type="common">American cockroach</name>
    <name type="synonym">Blatta americana</name>
    <dbReference type="NCBI Taxonomy" id="6978"/>
    <lineage>
        <taxon>Eukaryota</taxon>
        <taxon>Metazoa</taxon>
        <taxon>Ecdysozoa</taxon>
        <taxon>Arthropoda</taxon>
        <taxon>Hexapoda</taxon>
        <taxon>Insecta</taxon>
        <taxon>Pterygota</taxon>
        <taxon>Neoptera</taxon>
        <taxon>Polyneoptera</taxon>
        <taxon>Dictyoptera</taxon>
        <taxon>Blattodea</taxon>
        <taxon>Blattoidea</taxon>
        <taxon>Blattidae</taxon>
        <taxon>Blattinae</taxon>
        <taxon>Periplaneta</taxon>
    </lineage>
</organism>
<dbReference type="InterPro" id="IPR049012">
    <property type="entry name" value="Mutator_transp_dom"/>
</dbReference>
<dbReference type="Pfam" id="PF20700">
    <property type="entry name" value="Mutator"/>
    <property type="match status" value="1"/>
</dbReference>
<keyword evidence="3" id="KW-1185">Reference proteome</keyword>
<proteinExistence type="predicted"/>
<evidence type="ECO:0000313" key="2">
    <source>
        <dbReference type="EMBL" id="KAJ4428170.1"/>
    </source>
</evidence>
<sequence length="222" mass="25150">MYKTKIVLATLFCNSEDCMEMFENISSRRGLATKINLHCSNCESVKATMTSAMNRNRLYNRSFFIKEFLSEIAEASMRQAAMETVELNGDNRDICGAFDGRLEVQGALNIFRQSEDSLNIRCVQYLGDSDSKGFKKVQEDKPCGEGVEIEKLECIGHVHKRMGARLGRFKKELKWIKLDDGKTLAGAGHLTNTKIDLFQTYYGLAIRRNTGNEEECMGYILP</sequence>
<reference evidence="2 3" key="1">
    <citation type="journal article" date="2022" name="Allergy">
        <title>Genome assembly and annotation of Periplaneta americana reveal a comprehensive cockroach allergen profile.</title>
        <authorList>
            <person name="Wang L."/>
            <person name="Xiong Q."/>
            <person name="Saelim N."/>
            <person name="Wang L."/>
            <person name="Nong W."/>
            <person name="Wan A.T."/>
            <person name="Shi M."/>
            <person name="Liu X."/>
            <person name="Cao Q."/>
            <person name="Hui J.H.L."/>
            <person name="Sookrung N."/>
            <person name="Leung T.F."/>
            <person name="Tungtrongchitr A."/>
            <person name="Tsui S.K.W."/>
        </authorList>
    </citation>
    <scope>NUCLEOTIDE SEQUENCE [LARGE SCALE GENOMIC DNA]</scope>
    <source>
        <strain evidence="2">PWHHKU_190912</strain>
    </source>
</reference>
<gene>
    <name evidence="2" type="ORF">ANN_24185</name>
</gene>
<evidence type="ECO:0000313" key="3">
    <source>
        <dbReference type="Proteomes" id="UP001148838"/>
    </source>
</evidence>
<dbReference type="EMBL" id="JAJSOF020000037">
    <property type="protein sequence ID" value="KAJ4428170.1"/>
    <property type="molecule type" value="Genomic_DNA"/>
</dbReference>
<comment type="caution">
    <text evidence="2">The sequence shown here is derived from an EMBL/GenBank/DDBJ whole genome shotgun (WGS) entry which is preliminary data.</text>
</comment>
<feature type="domain" description="Mutator-like transposase" evidence="1">
    <location>
        <begin position="102"/>
        <end position="217"/>
    </location>
</feature>
<protein>
    <recommendedName>
        <fullName evidence="1">Mutator-like transposase domain-containing protein</fullName>
    </recommendedName>
</protein>
<name>A0ABQ8S2N1_PERAM</name>
<accession>A0ABQ8S2N1</accession>
<evidence type="ECO:0000259" key="1">
    <source>
        <dbReference type="Pfam" id="PF20700"/>
    </source>
</evidence>
<dbReference type="Proteomes" id="UP001148838">
    <property type="component" value="Unassembled WGS sequence"/>
</dbReference>